<keyword evidence="6 13" id="KW-0812">Transmembrane</keyword>
<feature type="binding site" description="axial binding residue" evidence="12">
    <location>
        <position position="83"/>
    </location>
    <ligand>
        <name>heme</name>
        <dbReference type="ChEBI" id="CHEBI:30413"/>
        <note>ligand shared with second transmembrane subunit</note>
    </ligand>
    <ligandPart>
        <name>Fe</name>
        <dbReference type="ChEBI" id="CHEBI:18248"/>
    </ligandPart>
</feature>
<evidence type="ECO:0000256" key="8">
    <source>
        <dbReference type="ARBA" id="ARBA00022989"/>
    </source>
</evidence>
<comment type="cofactor">
    <cofactor evidence="12">
        <name>heme</name>
        <dbReference type="ChEBI" id="CHEBI:30413"/>
    </cofactor>
    <text evidence="12">The heme is bound between the two transmembrane subunits.</text>
</comment>
<comment type="subunit">
    <text evidence="11">Part of an enzyme complex containing four subunits: a flavoprotein, an iron-sulfur protein, plus two membrane-anchoring proteins, SdhC and SdhD. The complex can form homotrimers.</text>
</comment>
<protein>
    <recommendedName>
        <fullName evidence="4">Succinate dehydrogenase cytochrome b556 subunit</fullName>
    </recommendedName>
</protein>
<keyword evidence="10 13" id="KW-0472">Membrane</keyword>
<evidence type="ECO:0000313" key="14">
    <source>
        <dbReference type="EMBL" id="RCL45525.1"/>
    </source>
</evidence>
<comment type="function">
    <text evidence="1">Membrane-anchoring subunit of succinate dehydrogenase (SDH).</text>
</comment>
<evidence type="ECO:0000256" key="13">
    <source>
        <dbReference type="SAM" id="Phobius"/>
    </source>
</evidence>
<feature type="transmembrane region" description="Helical" evidence="13">
    <location>
        <begin position="106"/>
        <end position="126"/>
    </location>
</feature>
<dbReference type="Gene3D" id="1.20.1300.10">
    <property type="entry name" value="Fumarate reductase/succinate dehydrogenase, transmembrane subunit"/>
    <property type="match status" value="1"/>
</dbReference>
<keyword evidence="9 12" id="KW-0408">Iron</keyword>
<sequence>MSNDNRPVNINLMKIKLPIAALVSITHRLAGMYIFFVTLPLSIYLFNLSILSESSFTNLVYILSTNILISTFVSFSYLVLFYHILTGVRHLIMDMHIGESLSASRASSILVITIWFLTVIYILALVF</sequence>
<comment type="similarity">
    <text evidence="3">Belongs to the cytochrome b560 family.</text>
</comment>
<dbReference type="GO" id="GO:0046872">
    <property type="term" value="F:metal ion binding"/>
    <property type="evidence" value="ECO:0007669"/>
    <property type="project" value="UniProtKB-KW"/>
</dbReference>
<dbReference type="SUPFAM" id="SSF81343">
    <property type="entry name" value="Fumarate reductase respiratory complex transmembrane subunits"/>
    <property type="match status" value="1"/>
</dbReference>
<dbReference type="CDD" id="cd03499">
    <property type="entry name" value="SQR_TypeC_SdhC"/>
    <property type="match status" value="1"/>
</dbReference>
<evidence type="ECO:0000313" key="15">
    <source>
        <dbReference type="Proteomes" id="UP000252915"/>
    </source>
</evidence>
<evidence type="ECO:0000256" key="11">
    <source>
        <dbReference type="ARBA" id="ARBA00025912"/>
    </source>
</evidence>
<evidence type="ECO:0000256" key="6">
    <source>
        <dbReference type="ARBA" id="ARBA00022692"/>
    </source>
</evidence>
<dbReference type="PIRSF" id="PIRSF000178">
    <property type="entry name" value="SDH_cyt_b560"/>
    <property type="match status" value="1"/>
</dbReference>
<reference evidence="14 15" key="1">
    <citation type="journal article" date="2018" name="Microbiome">
        <title>Fine metagenomic profile of the Mediterranean stratified and mixed water columns revealed by assembly and recruitment.</title>
        <authorList>
            <person name="Haro-Moreno J.M."/>
            <person name="Lopez-Perez M."/>
            <person name="De La Torre J.R."/>
            <person name="Picazo A."/>
            <person name="Camacho A."/>
            <person name="Rodriguez-Valera F."/>
        </authorList>
    </citation>
    <scope>NUCLEOTIDE SEQUENCE [LARGE SCALE GENOMIC DNA]</scope>
    <source>
        <strain evidence="14">MED-G78</strain>
    </source>
</reference>
<keyword evidence="7 12" id="KW-0479">Metal-binding</keyword>
<evidence type="ECO:0000256" key="2">
    <source>
        <dbReference type="ARBA" id="ARBA00004370"/>
    </source>
</evidence>
<comment type="subcellular location">
    <subcellularLocation>
        <location evidence="2">Membrane</location>
    </subcellularLocation>
</comment>
<evidence type="ECO:0000256" key="5">
    <source>
        <dbReference type="ARBA" id="ARBA00022617"/>
    </source>
</evidence>
<dbReference type="PANTHER" id="PTHR10978">
    <property type="entry name" value="SUCCINATE DEHYDROGENASE CYTOCHROME B560 SUBUNIT"/>
    <property type="match status" value="1"/>
</dbReference>
<name>A0A368C7Z7_9GAMM</name>
<evidence type="ECO:0000256" key="4">
    <source>
        <dbReference type="ARBA" id="ARBA00020076"/>
    </source>
</evidence>
<dbReference type="AlphaFoldDB" id="A0A368C7Z7"/>
<feature type="transmembrane region" description="Helical" evidence="13">
    <location>
        <begin position="59"/>
        <end position="85"/>
    </location>
</feature>
<evidence type="ECO:0000256" key="1">
    <source>
        <dbReference type="ARBA" id="ARBA00004050"/>
    </source>
</evidence>
<feature type="transmembrane region" description="Helical" evidence="13">
    <location>
        <begin position="21"/>
        <end position="47"/>
    </location>
</feature>
<dbReference type="Proteomes" id="UP000252915">
    <property type="component" value="Unassembled WGS sequence"/>
</dbReference>
<dbReference type="Pfam" id="PF01127">
    <property type="entry name" value="Sdh_cyt"/>
    <property type="match status" value="1"/>
</dbReference>
<accession>A0A368C7Z7</accession>
<evidence type="ECO:0000256" key="9">
    <source>
        <dbReference type="ARBA" id="ARBA00023004"/>
    </source>
</evidence>
<organism evidence="14 15">
    <name type="scientific">SAR86 cluster bacterium</name>
    <dbReference type="NCBI Taxonomy" id="2030880"/>
    <lineage>
        <taxon>Bacteria</taxon>
        <taxon>Pseudomonadati</taxon>
        <taxon>Pseudomonadota</taxon>
        <taxon>Gammaproteobacteria</taxon>
        <taxon>SAR86 cluster</taxon>
    </lineage>
</organism>
<evidence type="ECO:0000256" key="10">
    <source>
        <dbReference type="ARBA" id="ARBA00023136"/>
    </source>
</evidence>
<dbReference type="InterPro" id="IPR000701">
    <property type="entry name" value="SuccDH_FuR_B_TM-su"/>
</dbReference>
<dbReference type="PANTHER" id="PTHR10978:SF5">
    <property type="entry name" value="SUCCINATE DEHYDROGENASE CYTOCHROME B560 SUBUNIT, MITOCHONDRIAL"/>
    <property type="match status" value="1"/>
</dbReference>
<dbReference type="GO" id="GO:0009055">
    <property type="term" value="F:electron transfer activity"/>
    <property type="evidence" value="ECO:0007669"/>
    <property type="project" value="InterPro"/>
</dbReference>
<dbReference type="GO" id="GO:0005886">
    <property type="term" value="C:plasma membrane"/>
    <property type="evidence" value="ECO:0007669"/>
    <property type="project" value="TreeGrafter"/>
</dbReference>
<comment type="caution">
    <text evidence="14">The sequence shown here is derived from an EMBL/GenBank/DDBJ whole genome shotgun (WGS) entry which is preliminary data.</text>
</comment>
<keyword evidence="8 13" id="KW-1133">Transmembrane helix</keyword>
<gene>
    <name evidence="14" type="primary">sdhC</name>
    <name evidence="14" type="ORF">DBW92_00895</name>
</gene>
<dbReference type="NCBIfam" id="TIGR02970">
    <property type="entry name" value="succ_dehyd_cytB"/>
    <property type="match status" value="1"/>
</dbReference>
<dbReference type="InterPro" id="IPR034804">
    <property type="entry name" value="SQR/QFR_C/D"/>
</dbReference>
<dbReference type="EMBL" id="QOPI01000002">
    <property type="protein sequence ID" value="RCL45525.1"/>
    <property type="molecule type" value="Genomic_DNA"/>
</dbReference>
<keyword evidence="5 12" id="KW-0349">Heme</keyword>
<dbReference type="GO" id="GO:0006099">
    <property type="term" value="P:tricarboxylic acid cycle"/>
    <property type="evidence" value="ECO:0007669"/>
    <property type="project" value="InterPro"/>
</dbReference>
<proteinExistence type="inferred from homology"/>
<dbReference type="InterPro" id="IPR014314">
    <property type="entry name" value="Succ_DH_cytb556"/>
</dbReference>
<evidence type="ECO:0000256" key="3">
    <source>
        <dbReference type="ARBA" id="ARBA00007244"/>
    </source>
</evidence>
<evidence type="ECO:0000256" key="7">
    <source>
        <dbReference type="ARBA" id="ARBA00022723"/>
    </source>
</evidence>
<evidence type="ECO:0000256" key="12">
    <source>
        <dbReference type="PIRSR" id="PIRSR000178-1"/>
    </source>
</evidence>